<dbReference type="AlphaFoldDB" id="A0AAV3YNW5"/>
<proteinExistence type="predicted"/>
<feature type="compositionally biased region" description="Basic and acidic residues" evidence="1">
    <location>
        <begin position="109"/>
        <end position="123"/>
    </location>
</feature>
<feature type="transmembrane region" description="Helical" evidence="2">
    <location>
        <begin position="46"/>
        <end position="70"/>
    </location>
</feature>
<dbReference type="Proteomes" id="UP000735302">
    <property type="component" value="Unassembled WGS sequence"/>
</dbReference>
<evidence type="ECO:0000313" key="4">
    <source>
        <dbReference type="Proteomes" id="UP000735302"/>
    </source>
</evidence>
<evidence type="ECO:0000256" key="1">
    <source>
        <dbReference type="SAM" id="MobiDB-lite"/>
    </source>
</evidence>
<keyword evidence="2" id="KW-0812">Transmembrane</keyword>
<keyword evidence="2" id="KW-1133">Transmembrane helix</keyword>
<reference evidence="3 4" key="1">
    <citation type="journal article" date="2021" name="Elife">
        <title>Chloroplast acquisition without the gene transfer in kleptoplastic sea slugs, Plakobranchus ocellatus.</title>
        <authorList>
            <person name="Maeda T."/>
            <person name="Takahashi S."/>
            <person name="Yoshida T."/>
            <person name="Shimamura S."/>
            <person name="Takaki Y."/>
            <person name="Nagai Y."/>
            <person name="Toyoda A."/>
            <person name="Suzuki Y."/>
            <person name="Arimoto A."/>
            <person name="Ishii H."/>
            <person name="Satoh N."/>
            <person name="Nishiyama T."/>
            <person name="Hasebe M."/>
            <person name="Maruyama T."/>
            <person name="Minagawa J."/>
            <person name="Obokata J."/>
            <person name="Shigenobu S."/>
        </authorList>
    </citation>
    <scope>NUCLEOTIDE SEQUENCE [LARGE SCALE GENOMIC DNA]</scope>
</reference>
<keyword evidence="2" id="KW-0472">Membrane</keyword>
<feature type="region of interest" description="Disordered" evidence="1">
    <location>
        <begin position="453"/>
        <end position="475"/>
    </location>
</feature>
<organism evidence="3 4">
    <name type="scientific">Plakobranchus ocellatus</name>
    <dbReference type="NCBI Taxonomy" id="259542"/>
    <lineage>
        <taxon>Eukaryota</taxon>
        <taxon>Metazoa</taxon>
        <taxon>Spiralia</taxon>
        <taxon>Lophotrochozoa</taxon>
        <taxon>Mollusca</taxon>
        <taxon>Gastropoda</taxon>
        <taxon>Heterobranchia</taxon>
        <taxon>Euthyneura</taxon>
        <taxon>Panpulmonata</taxon>
        <taxon>Sacoglossa</taxon>
        <taxon>Placobranchoidea</taxon>
        <taxon>Plakobranchidae</taxon>
        <taxon>Plakobranchus</taxon>
    </lineage>
</organism>
<sequence>MLIYSSTERNITQESTEATFVFVQNTTDAEIVVTNRSENNEDYPSLVLGVAIGSPVLVLCLILMLVYFLCRRKKRRKLPPEPPHPYTLTTRRDFSDPVVIYNVSSQISQERKRKESQTSEFQRKHTSSSSGNVQIVGEVLLPPRKKSSLGRVAFGAVNTGPERSSDSGVASSTMSADSHNTVYGNGGIFQTSRVRHLTGTSGEVQDNKESQDALYEQPNSLQLVGFHSLDENPEQNHKEENLKSEGIDRSRLDSQKYLLPARLLLHMQHPTEMRKKSIDTLPGDTSGKSPSDNCINLQWKASPPIVHHAEEDTPKIDNSPYISMDFGSQISDSVAATPTSLGSSPPPCKSTGSRPVYINLEKDATESRLSPPHSPQSPNHYEPVAALMFTEEYGNANEILKNKGSPIKSIEDKNESAEYVLCNTPGSTSFNDAEKNEKNSSLVAKDNFTAQYELKDNNSTPANTKSNISSDRNSTSLNYVNASEVNKILRSSHSPANSSSLVNSAAEQKHDNNFKKQAQAISKPKKNPQSKPPPVAKKPAKLVKANHRNQELAGDSQTGVLAGIKRAVRTSLTKKVKRQSEGTSASGSTPDILTDLQKNYPKDSFSHKSKPICIHSNKASNVEQSSEHKAFPTNEHSVGNDDFSISTSEMESKKGKAQTVKNKVYQNLETLETSESSRVHTAIEDEDKSRSNHQIAHMKQQKGLSHKTQTLPSEIKQKPRIKNSISHEAEKLDLSEIKSKLKKTC</sequence>
<name>A0AAV3YNW5_9GAST</name>
<feature type="region of interest" description="Disordered" evidence="1">
    <location>
        <begin position="571"/>
        <end position="641"/>
    </location>
</feature>
<dbReference type="EMBL" id="BLXT01001321">
    <property type="protein sequence ID" value="GFN84646.1"/>
    <property type="molecule type" value="Genomic_DNA"/>
</dbReference>
<feature type="compositionally biased region" description="Polar residues" evidence="1">
    <location>
        <begin position="166"/>
        <end position="178"/>
    </location>
</feature>
<feature type="region of interest" description="Disordered" evidence="1">
    <location>
        <begin position="157"/>
        <end position="178"/>
    </location>
</feature>
<comment type="caution">
    <text evidence="3">The sequence shown here is derived from an EMBL/GenBank/DDBJ whole genome shotgun (WGS) entry which is preliminary data.</text>
</comment>
<evidence type="ECO:0000313" key="3">
    <source>
        <dbReference type="EMBL" id="GFN84646.1"/>
    </source>
</evidence>
<feature type="compositionally biased region" description="Polar residues" evidence="1">
    <location>
        <begin position="581"/>
        <end position="591"/>
    </location>
</feature>
<accession>A0AAV3YNW5</accession>
<feature type="compositionally biased region" description="Polar residues" evidence="1">
    <location>
        <begin position="457"/>
        <end position="475"/>
    </location>
</feature>
<feature type="region of interest" description="Disordered" evidence="1">
    <location>
        <begin position="334"/>
        <end position="354"/>
    </location>
</feature>
<feature type="compositionally biased region" description="Polar residues" evidence="1">
    <location>
        <begin position="702"/>
        <end position="712"/>
    </location>
</feature>
<feature type="region of interest" description="Disordered" evidence="1">
    <location>
        <begin position="105"/>
        <end position="136"/>
    </location>
</feature>
<feature type="compositionally biased region" description="Basic and acidic residues" evidence="1">
    <location>
        <begin position="675"/>
        <end position="690"/>
    </location>
</feature>
<feature type="region of interest" description="Disordered" evidence="1">
    <location>
        <begin position="490"/>
        <end position="540"/>
    </location>
</feature>
<protein>
    <submittedName>
        <fullName evidence="3">Uncharacterized protein</fullName>
    </submittedName>
</protein>
<gene>
    <name evidence="3" type="ORF">PoB_001115200</name>
</gene>
<feature type="region of interest" description="Disordered" evidence="1">
    <location>
        <begin position="673"/>
        <end position="729"/>
    </location>
</feature>
<keyword evidence="4" id="KW-1185">Reference proteome</keyword>
<evidence type="ECO:0000256" key="2">
    <source>
        <dbReference type="SAM" id="Phobius"/>
    </source>
</evidence>
<feature type="compositionally biased region" description="Polar residues" evidence="1">
    <location>
        <begin position="334"/>
        <end position="343"/>
    </location>
</feature>
<feature type="compositionally biased region" description="Polar residues" evidence="1">
    <location>
        <begin position="490"/>
        <end position="506"/>
    </location>
</feature>